<evidence type="ECO:0000313" key="3">
    <source>
        <dbReference type="Proteomes" id="UP000789941"/>
    </source>
</evidence>
<dbReference type="AlphaFoldDB" id="A0A5E4LWG7"/>
<evidence type="ECO:0000313" key="2">
    <source>
        <dbReference type="EMBL" id="VVC04372.1"/>
    </source>
</evidence>
<dbReference type="EMBL" id="CABMJJ010000009">
    <property type="protein sequence ID" value="VVC04372.1"/>
    <property type="molecule type" value="Genomic_DNA"/>
</dbReference>
<dbReference type="InterPro" id="IPR045865">
    <property type="entry name" value="ACT-like_dom_sf"/>
</dbReference>
<gene>
    <name evidence="2" type="ORF">LFW2832_00905</name>
</gene>
<dbReference type="Gene3D" id="3.30.2130.10">
    <property type="entry name" value="VC0802-like"/>
    <property type="match status" value="1"/>
</dbReference>
<evidence type="ECO:0000259" key="1">
    <source>
        <dbReference type="PROSITE" id="PS51671"/>
    </source>
</evidence>
<reference evidence="2 3" key="1">
    <citation type="submission" date="2019-08" db="EMBL/GenBank/DDBJ databases">
        <authorList>
            <person name="Vazquez-Campos X."/>
        </authorList>
    </citation>
    <scope>NUCLEOTIDE SEQUENCE [LARGE SCALE GENOMIC DNA]</scope>
    <source>
        <strain evidence="2">LFW-283_2</strain>
    </source>
</reference>
<name>A0A5E4LWG7_9ARCH</name>
<dbReference type="PROSITE" id="PS51671">
    <property type="entry name" value="ACT"/>
    <property type="match status" value="1"/>
</dbReference>
<protein>
    <submittedName>
        <fullName evidence="2">ACT domain protein</fullName>
    </submittedName>
</protein>
<dbReference type="SUPFAM" id="SSF55021">
    <property type="entry name" value="ACT-like"/>
    <property type="match status" value="1"/>
</dbReference>
<dbReference type="Pfam" id="PF01842">
    <property type="entry name" value="ACT"/>
    <property type="match status" value="1"/>
</dbReference>
<proteinExistence type="predicted"/>
<sequence>MKSVTIISDDRVGLLADISYILGKSGVNIDGLFVDVVGGKAVISIEVKDPKKASTILEGNGFSLAHPEAIVVKVSGDSMEKLTEMLEIEDITVTELSMLSADKEDGVFAIQVDKPRKAYKMLSPFLLGHNGNQYY</sequence>
<organism evidence="2 3">
    <name type="scientific">Candidatus Bilamarchaeum dharawalense</name>
    <dbReference type="NCBI Taxonomy" id="2885759"/>
    <lineage>
        <taxon>Archaea</taxon>
        <taxon>Candidatus Micrarchaeota</taxon>
        <taxon>Candidatus Micrarchaeia</taxon>
        <taxon>Candidatus Anstonellales</taxon>
        <taxon>Candidatus Bilamarchaeaceae</taxon>
        <taxon>Candidatus Bilamarchaeum</taxon>
    </lineage>
</organism>
<feature type="domain" description="ACT" evidence="1">
    <location>
        <begin position="3"/>
        <end position="79"/>
    </location>
</feature>
<accession>A0A5E4LWG7</accession>
<dbReference type="CDD" id="cd02116">
    <property type="entry name" value="ACT"/>
    <property type="match status" value="1"/>
</dbReference>
<dbReference type="Proteomes" id="UP000789941">
    <property type="component" value="Unassembled WGS sequence"/>
</dbReference>
<comment type="caution">
    <text evidence="2">The sequence shown here is derived from an EMBL/GenBank/DDBJ whole genome shotgun (WGS) entry which is preliminary data.</text>
</comment>
<dbReference type="InterPro" id="IPR002912">
    <property type="entry name" value="ACT_dom"/>
</dbReference>